<keyword evidence="2" id="KW-0808">Transferase</keyword>
<dbReference type="InterPro" id="IPR012337">
    <property type="entry name" value="RNaseH-like_sf"/>
</dbReference>
<feature type="non-terminal residue" evidence="10">
    <location>
        <position position="1105"/>
    </location>
</feature>
<gene>
    <name evidence="10" type="ORF">PHMEG_00016779</name>
</gene>
<dbReference type="FunFam" id="3.10.20.370:FF:000001">
    <property type="entry name" value="Retrovirus-related Pol polyprotein from transposon 17.6-like protein"/>
    <property type="match status" value="1"/>
</dbReference>
<keyword evidence="11" id="KW-1185">Reference proteome</keyword>
<dbReference type="InterPro" id="IPR001584">
    <property type="entry name" value="Integrase_cat-core"/>
</dbReference>
<dbReference type="InterPro" id="IPR000477">
    <property type="entry name" value="RT_dom"/>
</dbReference>
<comment type="caution">
    <text evidence="10">The sequence shown here is derived from an EMBL/GenBank/DDBJ whole genome shotgun (WGS) entry which is preliminary data.</text>
</comment>
<dbReference type="GO" id="GO:0015074">
    <property type="term" value="P:DNA integration"/>
    <property type="evidence" value="ECO:0007669"/>
    <property type="project" value="InterPro"/>
</dbReference>
<evidence type="ECO:0000256" key="6">
    <source>
        <dbReference type="ARBA" id="ARBA00022801"/>
    </source>
</evidence>
<dbReference type="Gene3D" id="1.10.340.70">
    <property type="match status" value="1"/>
</dbReference>
<dbReference type="GO" id="GO:0008233">
    <property type="term" value="F:peptidase activity"/>
    <property type="evidence" value="ECO:0007669"/>
    <property type="project" value="UniProtKB-KW"/>
</dbReference>
<dbReference type="InterPro" id="IPR036397">
    <property type="entry name" value="RNaseH_sf"/>
</dbReference>
<sequence length="1105" mass="124992">MLSAGVIEHGDGAWGFPVVLVKKKDGSVRFCVDYRSLNAVTRKDVYPLPRIDETLESLGGAQLFSTLDLRSGYWQIRVAEEDRDKTAFTTKRGLYRFKRMPFGLCNAPATFQRLMNGRDTWWNWRVYLNDYVELGLKLKKCTFLTNSMEYLGHHLSDQGVQPAERLVKSVREFPRPADAHEVKRFVHLAGYYRKFIAAFGSIVEPLTRLLKKDMVWQWTEAQEFAFEHVKMLLTTRPLLLYPNFKLSFRLVTDASKIGLGACLMQDHGHGWQPIAFGSKVNSKAEANYSITELECLAVVWAVKTFRPYLYGRAFTLITDHSALKWLMTRTNLAGRLHRWSLVLQEYEFQVEYRPGATNVVADALSRAPAAVRMVVGRQYQLVPKPIDATRAVTPATRRSARIQERDKHVHWATTLPDMNNATDGVARPVTTTTAAEEPMETGLTPPVDASVSVPRTDATLRATTTPEVMDITTPAPQNAGSRVQSVEPEQVTKRRLQKPTTRVVTKAKAPLHVPAVTTKKSVAPDLMNAGVTNGGVAATANDEVANDVATDDDEARGVDKVDDDDEQVPVEDFTLQLSDDDIVAAQKSSKFTKRLMIAGKYGSMRVKSEYGLVVIETSNGWRVVLPPTLWAPVFKEMHGSVWSGHLRGPHTYGRVAQLYWWPGLSREVRRWVRGCQECGSRKAKPREVIPPLRSLRGGAVGDRWALDVAGPFPVANGGDRYVVAAVEYVTRYVVASCVTEHTAETLATFIMQEIVLKFGVFRELLTDGAPEMTGKVIEELVQLLQAQQINPVPYRPQLVGLVERFHRTWKDCVSTFMQDEMQRDWNLWVKFAVYAYNSARHSTVFLTPNELMMGKKLRAPNELLRRAEVAEAGDLPTYHASLMEAMNRSHEVAEAARAREQERQAKYYNRKTRKRREFQVGDLVWVHNPPRGKKATKFVHQWQGPLRIIEPAGYDNFVLRREDKKGKVETVIAHVSFLVSYHYPEPLLTQVARDIDEELRYEDQWQTGDESPTTAAVLTATPPIARATQQGASKRSRTTVDDAVGPDDERGLLVERRRRRRRNTAGQYILEYDLYPCGNPNQWKTGDGQLWLDDGRARARWTSVA</sequence>
<dbReference type="GO" id="GO:0004519">
    <property type="term" value="F:endonuclease activity"/>
    <property type="evidence" value="ECO:0007669"/>
    <property type="project" value="UniProtKB-KW"/>
</dbReference>
<evidence type="ECO:0000256" key="1">
    <source>
        <dbReference type="ARBA" id="ARBA00022670"/>
    </source>
</evidence>
<keyword evidence="3" id="KW-0548">Nucleotidyltransferase</keyword>
<dbReference type="SUPFAM" id="SSF53098">
    <property type="entry name" value="Ribonuclease H-like"/>
    <property type="match status" value="1"/>
</dbReference>
<dbReference type="GO" id="GO:0006508">
    <property type="term" value="P:proteolysis"/>
    <property type="evidence" value="ECO:0007669"/>
    <property type="project" value="UniProtKB-KW"/>
</dbReference>
<dbReference type="Proteomes" id="UP000198211">
    <property type="component" value="Unassembled WGS sequence"/>
</dbReference>
<feature type="region of interest" description="Disordered" evidence="8">
    <location>
        <begin position="542"/>
        <end position="562"/>
    </location>
</feature>
<reference evidence="11" key="1">
    <citation type="submission" date="2017-03" db="EMBL/GenBank/DDBJ databases">
        <title>Phytopthora megakarya and P. palmivora, two closely related causual agents of cacao black pod achieved similar genome size and gene model numbers by different mechanisms.</title>
        <authorList>
            <person name="Ali S."/>
            <person name="Shao J."/>
            <person name="Larry D.J."/>
            <person name="Kronmiller B."/>
            <person name="Shen D."/>
            <person name="Strem M.D."/>
            <person name="Melnick R.L."/>
            <person name="Guiltinan M.J."/>
            <person name="Tyler B.M."/>
            <person name="Meinhardt L.W."/>
            <person name="Bailey B.A."/>
        </authorList>
    </citation>
    <scope>NUCLEOTIDE SEQUENCE [LARGE SCALE GENOMIC DNA]</scope>
    <source>
        <strain evidence="11">zdho120</strain>
    </source>
</reference>
<feature type="domain" description="Integrase catalytic" evidence="9">
    <location>
        <begin position="686"/>
        <end position="856"/>
    </location>
</feature>
<dbReference type="Pfam" id="PF17921">
    <property type="entry name" value="Integrase_H2C2"/>
    <property type="match status" value="1"/>
</dbReference>
<dbReference type="FunFam" id="3.10.10.10:FF:000007">
    <property type="entry name" value="Retrovirus-related Pol polyprotein from transposon 17.6-like Protein"/>
    <property type="match status" value="1"/>
</dbReference>
<dbReference type="Pfam" id="PF17917">
    <property type="entry name" value="RT_RNaseH"/>
    <property type="match status" value="1"/>
</dbReference>
<dbReference type="OrthoDB" id="127044at2759"/>
<dbReference type="Pfam" id="PF00078">
    <property type="entry name" value="RVT_1"/>
    <property type="match status" value="1"/>
</dbReference>
<feature type="region of interest" description="Disordered" evidence="8">
    <location>
        <begin position="1027"/>
        <end position="1048"/>
    </location>
</feature>
<protein>
    <submittedName>
        <fullName evidence="10">Gag-pol fusion protein</fullName>
    </submittedName>
</protein>
<dbReference type="Pfam" id="PF00665">
    <property type="entry name" value="rve"/>
    <property type="match status" value="1"/>
</dbReference>
<feature type="region of interest" description="Disordered" evidence="8">
    <location>
        <begin position="470"/>
        <end position="506"/>
    </location>
</feature>
<dbReference type="InterPro" id="IPR050951">
    <property type="entry name" value="Retrovirus_Pol_polyprotein"/>
</dbReference>
<keyword evidence="1" id="KW-0645">Protease</keyword>
<dbReference type="Gene3D" id="3.30.70.270">
    <property type="match status" value="2"/>
</dbReference>
<dbReference type="SUPFAM" id="SSF56672">
    <property type="entry name" value="DNA/RNA polymerases"/>
    <property type="match status" value="1"/>
</dbReference>
<dbReference type="PANTHER" id="PTHR37984:SF5">
    <property type="entry name" value="PROTEIN NYNRIN-LIKE"/>
    <property type="match status" value="1"/>
</dbReference>
<accession>A0A225W001</accession>
<evidence type="ECO:0000256" key="2">
    <source>
        <dbReference type="ARBA" id="ARBA00022679"/>
    </source>
</evidence>
<dbReference type="InterPro" id="IPR041373">
    <property type="entry name" value="RT_RNaseH"/>
</dbReference>
<organism evidence="10 11">
    <name type="scientific">Phytophthora megakarya</name>
    <dbReference type="NCBI Taxonomy" id="4795"/>
    <lineage>
        <taxon>Eukaryota</taxon>
        <taxon>Sar</taxon>
        <taxon>Stramenopiles</taxon>
        <taxon>Oomycota</taxon>
        <taxon>Peronosporomycetes</taxon>
        <taxon>Peronosporales</taxon>
        <taxon>Peronosporaceae</taxon>
        <taxon>Phytophthora</taxon>
    </lineage>
</organism>
<dbReference type="EMBL" id="NBNE01002462">
    <property type="protein sequence ID" value="OWZ10377.1"/>
    <property type="molecule type" value="Genomic_DNA"/>
</dbReference>
<evidence type="ECO:0000313" key="10">
    <source>
        <dbReference type="EMBL" id="OWZ10377.1"/>
    </source>
</evidence>
<dbReference type="FunFam" id="3.30.70.270:FF:000020">
    <property type="entry name" value="Transposon Tf2-6 polyprotein-like Protein"/>
    <property type="match status" value="1"/>
</dbReference>
<evidence type="ECO:0000259" key="9">
    <source>
        <dbReference type="PROSITE" id="PS50994"/>
    </source>
</evidence>
<dbReference type="PANTHER" id="PTHR37984">
    <property type="entry name" value="PROTEIN CBG26694"/>
    <property type="match status" value="1"/>
</dbReference>
<dbReference type="CDD" id="cd01647">
    <property type="entry name" value="RT_LTR"/>
    <property type="match status" value="1"/>
</dbReference>
<keyword evidence="6" id="KW-0378">Hydrolase</keyword>
<dbReference type="Gene3D" id="3.30.420.10">
    <property type="entry name" value="Ribonuclease H-like superfamily/Ribonuclease H"/>
    <property type="match status" value="1"/>
</dbReference>
<evidence type="ECO:0000313" key="11">
    <source>
        <dbReference type="Proteomes" id="UP000198211"/>
    </source>
</evidence>
<keyword evidence="4" id="KW-0540">Nuclease</keyword>
<evidence type="ECO:0000256" key="4">
    <source>
        <dbReference type="ARBA" id="ARBA00022722"/>
    </source>
</evidence>
<proteinExistence type="predicted"/>
<keyword evidence="7" id="KW-0695">RNA-directed DNA polymerase</keyword>
<feature type="compositionally biased region" description="Polar residues" evidence="8">
    <location>
        <begin position="474"/>
        <end position="484"/>
    </location>
</feature>
<evidence type="ECO:0000256" key="8">
    <source>
        <dbReference type="SAM" id="MobiDB-lite"/>
    </source>
</evidence>
<dbReference type="InterPro" id="IPR041588">
    <property type="entry name" value="Integrase_H2C2"/>
</dbReference>
<dbReference type="GO" id="GO:0003964">
    <property type="term" value="F:RNA-directed DNA polymerase activity"/>
    <property type="evidence" value="ECO:0007669"/>
    <property type="project" value="UniProtKB-KW"/>
</dbReference>
<dbReference type="Gene3D" id="3.10.10.10">
    <property type="entry name" value="HIV Type 1 Reverse Transcriptase, subunit A, domain 1"/>
    <property type="match status" value="1"/>
</dbReference>
<name>A0A225W001_9STRA</name>
<dbReference type="GO" id="GO:0003676">
    <property type="term" value="F:nucleic acid binding"/>
    <property type="evidence" value="ECO:0007669"/>
    <property type="project" value="InterPro"/>
</dbReference>
<dbReference type="CDD" id="cd09274">
    <property type="entry name" value="RNase_HI_RT_Ty3"/>
    <property type="match status" value="1"/>
</dbReference>
<dbReference type="InterPro" id="IPR043128">
    <property type="entry name" value="Rev_trsase/Diguanyl_cyclase"/>
</dbReference>
<evidence type="ECO:0000256" key="3">
    <source>
        <dbReference type="ARBA" id="ARBA00022695"/>
    </source>
</evidence>
<evidence type="ECO:0000256" key="7">
    <source>
        <dbReference type="ARBA" id="ARBA00022918"/>
    </source>
</evidence>
<dbReference type="PROSITE" id="PS50994">
    <property type="entry name" value="INTEGRASE"/>
    <property type="match status" value="1"/>
</dbReference>
<evidence type="ECO:0000256" key="5">
    <source>
        <dbReference type="ARBA" id="ARBA00022759"/>
    </source>
</evidence>
<dbReference type="InterPro" id="IPR043502">
    <property type="entry name" value="DNA/RNA_pol_sf"/>
</dbReference>
<dbReference type="AlphaFoldDB" id="A0A225W001"/>
<keyword evidence="5" id="KW-0255">Endonuclease</keyword>